<protein>
    <recommendedName>
        <fullName evidence="6">Transmembrane protein 198</fullName>
    </recommendedName>
</protein>
<evidence type="ECO:0000256" key="5">
    <source>
        <dbReference type="ARBA" id="ARBA00023136"/>
    </source>
</evidence>
<evidence type="ECO:0000256" key="6">
    <source>
        <dbReference type="ARBA" id="ARBA00049737"/>
    </source>
</evidence>
<gene>
    <name evidence="10" type="ORF">CPELLU_LOCUS5363</name>
</gene>
<proteinExistence type="inferred from homology"/>
<keyword evidence="3 8" id="KW-0812">Transmembrane</keyword>
<dbReference type="GO" id="GO:0005886">
    <property type="term" value="C:plasma membrane"/>
    <property type="evidence" value="ECO:0007669"/>
    <property type="project" value="TreeGrafter"/>
</dbReference>
<evidence type="ECO:0000256" key="7">
    <source>
        <dbReference type="SAM" id="MobiDB-lite"/>
    </source>
</evidence>
<comment type="similarity">
    <text evidence="2">Belongs to the TMEM198 family.</text>
</comment>
<feature type="domain" description="TM7S3/TM198-like" evidence="9">
    <location>
        <begin position="73"/>
        <end position="271"/>
    </location>
</feature>
<dbReference type="Proteomes" id="UP000789759">
    <property type="component" value="Unassembled WGS sequence"/>
</dbReference>
<evidence type="ECO:0000313" key="11">
    <source>
        <dbReference type="Proteomes" id="UP000789759"/>
    </source>
</evidence>
<keyword evidence="11" id="KW-1185">Reference proteome</keyword>
<evidence type="ECO:0000256" key="4">
    <source>
        <dbReference type="ARBA" id="ARBA00022989"/>
    </source>
</evidence>
<comment type="subcellular location">
    <subcellularLocation>
        <location evidence="1">Membrane</location>
        <topology evidence="1">Multi-pass membrane protein</topology>
    </subcellularLocation>
</comment>
<feature type="region of interest" description="Disordered" evidence="7">
    <location>
        <begin position="290"/>
        <end position="316"/>
    </location>
</feature>
<dbReference type="InterPro" id="IPR040236">
    <property type="entry name" value="TMEM198"/>
</dbReference>
<name>A0A9N9BHB7_9GLOM</name>
<feature type="transmembrane region" description="Helical" evidence="8">
    <location>
        <begin position="70"/>
        <end position="86"/>
    </location>
</feature>
<evidence type="ECO:0000256" key="1">
    <source>
        <dbReference type="ARBA" id="ARBA00004141"/>
    </source>
</evidence>
<organism evidence="10 11">
    <name type="scientific">Cetraspora pellucida</name>
    <dbReference type="NCBI Taxonomy" id="1433469"/>
    <lineage>
        <taxon>Eukaryota</taxon>
        <taxon>Fungi</taxon>
        <taxon>Fungi incertae sedis</taxon>
        <taxon>Mucoromycota</taxon>
        <taxon>Glomeromycotina</taxon>
        <taxon>Glomeromycetes</taxon>
        <taxon>Diversisporales</taxon>
        <taxon>Gigasporaceae</taxon>
        <taxon>Cetraspora</taxon>
    </lineage>
</organism>
<feature type="transmembrane region" description="Helical" evidence="8">
    <location>
        <begin position="152"/>
        <end position="171"/>
    </location>
</feature>
<evidence type="ECO:0000313" key="10">
    <source>
        <dbReference type="EMBL" id="CAG8564593.1"/>
    </source>
</evidence>
<reference evidence="10" key="1">
    <citation type="submission" date="2021-06" db="EMBL/GenBank/DDBJ databases">
        <authorList>
            <person name="Kallberg Y."/>
            <person name="Tangrot J."/>
            <person name="Rosling A."/>
        </authorList>
    </citation>
    <scope>NUCLEOTIDE SEQUENCE</scope>
    <source>
        <strain evidence="10">FL966</strain>
    </source>
</reference>
<comment type="caution">
    <text evidence="10">The sequence shown here is derived from an EMBL/GenBank/DDBJ whole genome shotgun (WGS) entry which is preliminary data.</text>
</comment>
<feature type="transmembrane region" description="Helical" evidence="8">
    <location>
        <begin position="93"/>
        <end position="111"/>
    </location>
</feature>
<keyword evidence="5 8" id="KW-0472">Membrane</keyword>
<keyword evidence="4 8" id="KW-1133">Transmembrane helix</keyword>
<feature type="transmembrane region" description="Helical" evidence="8">
    <location>
        <begin position="252"/>
        <end position="269"/>
    </location>
</feature>
<dbReference type="InterPro" id="IPR025256">
    <property type="entry name" value="TM7S3/TM198-like_dom"/>
</dbReference>
<feature type="transmembrane region" description="Helical" evidence="8">
    <location>
        <begin position="123"/>
        <end position="145"/>
    </location>
</feature>
<accession>A0A9N9BHB7</accession>
<dbReference type="PANTHER" id="PTHR31247:SF5">
    <property type="entry name" value="DUF4203 DOMAIN-CONTAINING PROTEIN"/>
    <property type="match status" value="1"/>
</dbReference>
<dbReference type="OrthoDB" id="102260at2759"/>
<evidence type="ECO:0000259" key="9">
    <source>
        <dbReference type="Pfam" id="PF13886"/>
    </source>
</evidence>
<feature type="compositionally biased region" description="Basic and acidic residues" evidence="7">
    <location>
        <begin position="304"/>
        <end position="316"/>
    </location>
</feature>
<dbReference type="AlphaFoldDB" id="A0A9N9BHB7"/>
<evidence type="ECO:0000256" key="8">
    <source>
        <dbReference type="SAM" id="Phobius"/>
    </source>
</evidence>
<evidence type="ECO:0000256" key="2">
    <source>
        <dbReference type="ARBA" id="ARBA00006244"/>
    </source>
</evidence>
<feature type="transmembrane region" description="Helical" evidence="8">
    <location>
        <begin position="206"/>
        <end position="225"/>
    </location>
</feature>
<dbReference type="Pfam" id="PF13886">
    <property type="entry name" value="TM7S3_TM198"/>
    <property type="match status" value="1"/>
</dbReference>
<sequence length="316" mass="34354">MYKYNNFPAPKCSFLILLLVFLFGIFSSIINVVNALPADIPGLPDISNPNITNPTTTVAQSSGELTPHEIVVGIILIVTGCIYCFFGRRVYYLTLFLIGFYIGAIAMWMALTNNEPPNGFSGANSPTIILLVSLAAGLFLGLLFICCAEIAIWLLGALAGYLFALFILAWAPGGVIHSSTGRIIFIVVCVLIGLLLTCFFIDTIIIVATAFIGAYAIILGVDMFVRTGFSQSVVSFLNGNLDIPPYDTNTKIYIMLGAMVVLFIIGAFFQHRFRTEKFYPQGRAPHYSNIGNMGSKFKNVGKGKQSEKSEKPANPA</sequence>
<feature type="transmembrane region" description="Helical" evidence="8">
    <location>
        <begin position="183"/>
        <end position="201"/>
    </location>
</feature>
<evidence type="ECO:0000256" key="3">
    <source>
        <dbReference type="ARBA" id="ARBA00022692"/>
    </source>
</evidence>
<dbReference type="EMBL" id="CAJVQA010003043">
    <property type="protein sequence ID" value="CAG8564593.1"/>
    <property type="molecule type" value="Genomic_DNA"/>
</dbReference>
<dbReference type="PANTHER" id="PTHR31247">
    <property type="entry name" value="TRANSMEMBRANE PROTEIN 198 FAMILY MEMBER"/>
    <property type="match status" value="1"/>
</dbReference>